<comment type="caution">
    <text evidence="6">The sequence shown here is derived from an EMBL/GenBank/DDBJ whole genome shotgun (WGS) entry which is preliminary data.</text>
</comment>
<evidence type="ECO:0000256" key="1">
    <source>
        <dbReference type="ARBA" id="ARBA00022723"/>
    </source>
</evidence>
<evidence type="ECO:0000256" key="2">
    <source>
        <dbReference type="ARBA" id="ARBA00022771"/>
    </source>
</evidence>
<dbReference type="OrthoDB" id="9978298at2759"/>
<keyword evidence="7" id="KW-1185">Reference proteome</keyword>
<dbReference type="Proteomes" id="UP001152320">
    <property type="component" value="Chromosome 6"/>
</dbReference>
<dbReference type="GO" id="GO:0008270">
    <property type="term" value="F:zinc ion binding"/>
    <property type="evidence" value="ECO:0007669"/>
    <property type="project" value="UniProtKB-KW"/>
</dbReference>
<gene>
    <name evidence="6" type="ORF">HOLleu_15406</name>
</gene>
<evidence type="ECO:0000256" key="4">
    <source>
        <dbReference type="SAM" id="MobiDB-lite"/>
    </source>
</evidence>
<evidence type="ECO:0000313" key="7">
    <source>
        <dbReference type="Proteomes" id="UP001152320"/>
    </source>
</evidence>
<proteinExistence type="predicted"/>
<feature type="domain" description="Zinc finger PHD-type" evidence="5">
    <location>
        <begin position="110"/>
        <end position="171"/>
    </location>
</feature>
<evidence type="ECO:0000256" key="3">
    <source>
        <dbReference type="ARBA" id="ARBA00022833"/>
    </source>
</evidence>
<dbReference type="Pfam" id="PF16744">
    <property type="entry name" value="zf-RING_15"/>
    <property type="match status" value="1"/>
</dbReference>
<dbReference type="Gene3D" id="3.30.40.10">
    <property type="entry name" value="Zinc/RING finger domain, C3HC4 (zinc finger)"/>
    <property type="match status" value="1"/>
</dbReference>
<evidence type="ECO:0000259" key="5">
    <source>
        <dbReference type="SMART" id="SM00249"/>
    </source>
</evidence>
<organism evidence="6 7">
    <name type="scientific">Holothuria leucospilota</name>
    <name type="common">Black long sea cucumber</name>
    <name type="synonym">Mertensiothuria leucospilota</name>
    <dbReference type="NCBI Taxonomy" id="206669"/>
    <lineage>
        <taxon>Eukaryota</taxon>
        <taxon>Metazoa</taxon>
        <taxon>Echinodermata</taxon>
        <taxon>Eleutherozoa</taxon>
        <taxon>Echinozoa</taxon>
        <taxon>Holothuroidea</taxon>
        <taxon>Aspidochirotacea</taxon>
        <taxon>Aspidochirotida</taxon>
        <taxon>Holothuriidae</taxon>
        <taxon>Holothuria</taxon>
    </lineage>
</organism>
<name>A0A9Q1C9P3_HOLLE</name>
<dbReference type="InterPro" id="IPR019786">
    <property type="entry name" value="Zinc_finger_PHD-type_CS"/>
</dbReference>
<dbReference type="PROSITE" id="PS01359">
    <property type="entry name" value="ZF_PHD_1"/>
    <property type="match status" value="1"/>
</dbReference>
<keyword evidence="2" id="KW-0863">Zinc-finger</keyword>
<dbReference type="InterPro" id="IPR011011">
    <property type="entry name" value="Znf_FYVE_PHD"/>
</dbReference>
<dbReference type="EMBL" id="JAIZAY010000006">
    <property type="protein sequence ID" value="KAJ8040945.1"/>
    <property type="molecule type" value="Genomic_DNA"/>
</dbReference>
<dbReference type="InterPro" id="IPR013083">
    <property type="entry name" value="Znf_RING/FYVE/PHD"/>
</dbReference>
<keyword evidence="3" id="KW-0862">Zinc</keyword>
<protein>
    <submittedName>
        <fullName evidence="6">PHD finger protein 24</fullName>
    </submittedName>
</protein>
<dbReference type="InterPro" id="IPR001965">
    <property type="entry name" value="Znf_PHD"/>
</dbReference>
<sequence>MGTAISREKENRIQKKLREAGQMKSAVEGFKPSGRKTNKQPKGPQETSGKPKPWKFPFQKRQPKYNDVEHLKKRRKSDLEQIASLERTSPGQIAHNIVYENILEQDIDTNCYLCLIVKRKPLIECRVCNRLVHRDCLNARGYLDTENQKLAAYKAEQDPLDGVGWSCPDCEDLSQLLSAEEMQNIIEKFDRYDINGGFSSRFERKACEGIQQFRNIRGWVFRKVFACEKFEAKRDRKNEELFQRARYVQYRGHHDASFETSYTDVV</sequence>
<feature type="compositionally biased region" description="Basic and acidic residues" evidence="4">
    <location>
        <begin position="1"/>
        <end position="21"/>
    </location>
</feature>
<evidence type="ECO:0000313" key="6">
    <source>
        <dbReference type="EMBL" id="KAJ8040945.1"/>
    </source>
</evidence>
<feature type="region of interest" description="Disordered" evidence="4">
    <location>
        <begin position="1"/>
        <end position="61"/>
    </location>
</feature>
<dbReference type="AlphaFoldDB" id="A0A9Q1C9P3"/>
<dbReference type="SMART" id="SM00249">
    <property type="entry name" value="PHD"/>
    <property type="match status" value="1"/>
</dbReference>
<reference evidence="6" key="1">
    <citation type="submission" date="2021-10" db="EMBL/GenBank/DDBJ databases">
        <title>Tropical sea cucumber genome reveals ecological adaptation and Cuvierian tubules defense mechanism.</title>
        <authorList>
            <person name="Chen T."/>
        </authorList>
    </citation>
    <scope>NUCLEOTIDE SEQUENCE</scope>
    <source>
        <strain evidence="6">Nanhai2018</strain>
        <tissue evidence="6">Muscle</tissue>
    </source>
</reference>
<accession>A0A9Q1C9P3</accession>
<dbReference type="InterPro" id="IPR031946">
    <property type="entry name" value="KIAA1045_Zf_RING"/>
</dbReference>
<keyword evidence="1" id="KW-0479">Metal-binding</keyword>
<dbReference type="SUPFAM" id="SSF57903">
    <property type="entry name" value="FYVE/PHD zinc finger"/>
    <property type="match status" value="1"/>
</dbReference>